<feature type="compositionally biased region" description="Basic and acidic residues" evidence="1">
    <location>
        <begin position="35"/>
        <end position="51"/>
    </location>
</feature>
<dbReference type="AlphaFoldDB" id="A0A1B7P614"/>
<comment type="caution">
    <text evidence="2">The sequence shown here is derived from an EMBL/GenBank/DDBJ whole genome shotgun (WGS) entry which is preliminary data.</text>
</comment>
<keyword evidence="3" id="KW-1185">Reference proteome</keyword>
<dbReference type="OrthoDB" id="4161727at2759"/>
<feature type="region of interest" description="Disordered" evidence="1">
    <location>
        <begin position="237"/>
        <end position="317"/>
    </location>
</feature>
<proteinExistence type="predicted"/>
<dbReference type="Proteomes" id="UP000091918">
    <property type="component" value="Unassembled WGS sequence"/>
</dbReference>
<feature type="compositionally biased region" description="Polar residues" evidence="1">
    <location>
        <begin position="380"/>
        <end position="396"/>
    </location>
</feature>
<accession>A0A1B7P614</accession>
<reference evidence="2 3" key="1">
    <citation type="submission" date="2015-07" db="EMBL/GenBank/DDBJ databases">
        <title>Emmonsia species relationships and genome sequence.</title>
        <authorList>
            <person name="Cuomo C.A."/>
            <person name="Schwartz I.S."/>
            <person name="Kenyon C."/>
            <person name="de Hoog G.S."/>
            <person name="Govender N.P."/>
            <person name="Botha A."/>
            <person name="Moreno L."/>
            <person name="de Vries M."/>
            <person name="Munoz J.F."/>
            <person name="Stielow J.B."/>
        </authorList>
    </citation>
    <scope>NUCLEOTIDE SEQUENCE [LARGE SCALE GENOMIC DNA]</scope>
    <source>
        <strain evidence="2 3">CBS 136260</strain>
    </source>
</reference>
<sequence>MGWTFASHRTSIYRVGGKSGRNITSPERTLPNCAEYEKPEKTCGAEDASEAKSRKLSKSLNRWWDDLRRPSSQEAPGSCIDVNDSKGDIKPLAVSEHSPGLDQRLLVQIWQSYAAFVKAAIILSHEKRRFVKPIHEGFNDSHEWYHARQSCGEDVSFETLQNPTFELHRKGQKGRLTRTKEWLAEHRNPSLRSFTSSSLSRSSGTRFSIIPDTPISPLSYDEARVSELPASTLAELADTSHVKEREVPLRQPPSPLTTSMPPRYSVSENTNSNSNGPEWGTQDSHSTSEWECEHQASPASPVGNCPSPKETHSKHDTEICSDHSTTELGSHPLEKASPLVDYQYTWGSTVLPSTKDLPFQGPQEGDPAETQLPDTGLIYGTSNFQKSSRGGHQRPTSHSDDKTGGSSPGNESKKDSSHITSAFAFGNGGDRHGADGHGNGDESENNSQGEDDDGNNNRKRKRFRSPNAGRNKRQFACVYHKYDPETFHGDYDRKYLVCSGTSFEFISALRRHLARTHDEYVCAECYRTFETDEIRHNHSQTCTVRLRCSQEDKWASLWRERFGGVDMPESPYWEPTSRPLLPRLDTRVEGFPQQQWTDTSGSTNTCNPSPYNSGASNLLPHVVDDSQPSSNIKIPITDSMPQLNIETKLGNRVETLEKRVSFLEQALLRFIASGANFPANSLLSPDISSNNSPNETTSGQNFSHGNLEHPGGAPIPSINLGQTSPSMAPTREAVASTTLQSSAIGADTFIQSNELPSNLEIPHTAEPLFQSQGNQSFDLPELRDVNPYIDFSWPEIQSSLDFTSRVDNM</sequence>
<evidence type="ECO:0000313" key="3">
    <source>
        <dbReference type="Proteomes" id="UP000091918"/>
    </source>
</evidence>
<gene>
    <name evidence="2" type="ORF">ACJ72_01143</name>
</gene>
<dbReference type="EMBL" id="LGUA01000073">
    <property type="protein sequence ID" value="OAX84472.1"/>
    <property type="molecule type" value="Genomic_DNA"/>
</dbReference>
<feature type="compositionally biased region" description="Low complexity" evidence="1">
    <location>
        <begin position="192"/>
        <end position="208"/>
    </location>
</feature>
<protein>
    <submittedName>
        <fullName evidence="2">Uncharacterized protein</fullName>
    </submittedName>
</protein>
<evidence type="ECO:0000256" key="1">
    <source>
        <dbReference type="SAM" id="MobiDB-lite"/>
    </source>
</evidence>
<feature type="region of interest" description="Disordered" evidence="1">
    <location>
        <begin position="192"/>
        <end position="213"/>
    </location>
</feature>
<feature type="compositionally biased region" description="Polar residues" evidence="1">
    <location>
        <begin position="686"/>
        <end position="704"/>
    </location>
</feature>
<feature type="region of interest" description="Disordered" evidence="1">
    <location>
        <begin position="16"/>
        <end position="51"/>
    </location>
</feature>
<evidence type="ECO:0000313" key="2">
    <source>
        <dbReference type="EMBL" id="OAX84472.1"/>
    </source>
</evidence>
<feature type="compositionally biased region" description="Polar residues" evidence="1">
    <location>
        <begin position="256"/>
        <end position="285"/>
    </location>
</feature>
<dbReference type="STRING" id="1658172.A0A1B7P614"/>
<feature type="region of interest" description="Disordered" evidence="1">
    <location>
        <begin position="355"/>
        <end position="467"/>
    </location>
</feature>
<feature type="compositionally biased region" description="Basic and acidic residues" evidence="1">
    <location>
        <begin position="429"/>
        <end position="440"/>
    </location>
</feature>
<feature type="region of interest" description="Disordered" evidence="1">
    <location>
        <begin position="686"/>
        <end position="731"/>
    </location>
</feature>
<organism evidence="2 3">
    <name type="scientific">Emergomyces africanus</name>
    <dbReference type="NCBI Taxonomy" id="1955775"/>
    <lineage>
        <taxon>Eukaryota</taxon>
        <taxon>Fungi</taxon>
        <taxon>Dikarya</taxon>
        <taxon>Ascomycota</taxon>
        <taxon>Pezizomycotina</taxon>
        <taxon>Eurotiomycetes</taxon>
        <taxon>Eurotiomycetidae</taxon>
        <taxon>Onygenales</taxon>
        <taxon>Ajellomycetaceae</taxon>
        <taxon>Emergomyces</taxon>
    </lineage>
</organism>
<name>A0A1B7P614_9EURO</name>
<feature type="compositionally biased region" description="Acidic residues" evidence="1">
    <location>
        <begin position="441"/>
        <end position="454"/>
    </location>
</feature>
<feature type="compositionally biased region" description="Basic and acidic residues" evidence="1">
    <location>
        <begin position="238"/>
        <end position="248"/>
    </location>
</feature>